<evidence type="ECO:0000313" key="1">
    <source>
        <dbReference type="EMBL" id="MEF7616575.1"/>
    </source>
</evidence>
<feature type="non-terminal residue" evidence="1">
    <location>
        <position position="108"/>
    </location>
</feature>
<reference evidence="1 2" key="1">
    <citation type="submission" date="2024-02" db="EMBL/GenBank/DDBJ databases">
        <title>Genome sequence of Aquincola sp. MAHUQ-54.</title>
        <authorList>
            <person name="Huq M.A."/>
        </authorList>
    </citation>
    <scope>NUCLEOTIDE SEQUENCE [LARGE SCALE GENOMIC DNA]</scope>
    <source>
        <strain evidence="1 2">MAHUQ-54</strain>
    </source>
</reference>
<gene>
    <name evidence="1" type="ORF">V4F39_21855</name>
</gene>
<dbReference type="AlphaFoldDB" id="A0AAW9QH50"/>
<organism evidence="1 2">
    <name type="scientific">Aquincola agrisoli</name>
    <dbReference type="NCBI Taxonomy" id="3119538"/>
    <lineage>
        <taxon>Bacteria</taxon>
        <taxon>Pseudomonadati</taxon>
        <taxon>Pseudomonadota</taxon>
        <taxon>Betaproteobacteria</taxon>
        <taxon>Burkholderiales</taxon>
        <taxon>Sphaerotilaceae</taxon>
        <taxon>Aquincola</taxon>
    </lineage>
</organism>
<dbReference type="RefSeq" id="WP_332292111.1">
    <property type="nucleotide sequence ID" value="NZ_JAZIBG010000048.1"/>
</dbReference>
<accession>A0AAW9QH50</accession>
<dbReference type="EMBL" id="JAZIBG010000048">
    <property type="protein sequence ID" value="MEF7616575.1"/>
    <property type="molecule type" value="Genomic_DNA"/>
</dbReference>
<proteinExistence type="predicted"/>
<name>A0AAW9QH50_9BURK</name>
<sequence>MLAWAMGGAGTAAPFVRQTTDPLLTVTGGHMLELNNRMQLIMGNNFVGEYLPTRSGTYTRQIRGVDGAGRHRPDRRTLHGQRRCRDDVQAGLQRLRNRIAGALWRGKP</sequence>
<evidence type="ECO:0000313" key="2">
    <source>
        <dbReference type="Proteomes" id="UP001336250"/>
    </source>
</evidence>
<protein>
    <submittedName>
        <fullName evidence="1">Uncharacterized protein</fullName>
    </submittedName>
</protein>
<comment type="caution">
    <text evidence="1">The sequence shown here is derived from an EMBL/GenBank/DDBJ whole genome shotgun (WGS) entry which is preliminary data.</text>
</comment>
<dbReference type="Proteomes" id="UP001336250">
    <property type="component" value="Unassembled WGS sequence"/>
</dbReference>
<keyword evidence="2" id="KW-1185">Reference proteome</keyword>